<accession>A0A517ZK93</accession>
<feature type="compositionally biased region" description="Basic and acidic residues" evidence="1">
    <location>
        <begin position="83"/>
        <end position="93"/>
    </location>
</feature>
<dbReference type="EMBL" id="CP036276">
    <property type="protein sequence ID" value="QDU42901.1"/>
    <property type="molecule type" value="Genomic_DNA"/>
</dbReference>
<dbReference type="KEGG" id="sdyn:Mal52_13700"/>
<keyword evidence="3" id="KW-1185">Reference proteome</keyword>
<sequence length="93" mass="10891">MVNLEDVLRQRWMKRLLADAALISHWADRGQRIEQARRLLRSAMYEWSLQKITDAEFHQLHGLLVIAISKRSEHPAAEPPDVSIDRDMTEMNL</sequence>
<dbReference type="AlphaFoldDB" id="A0A517ZK93"/>
<proteinExistence type="predicted"/>
<organism evidence="2 3">
    <name type="scientific">Symmachiella dynata</name>
    <dbReference type="NCBI Taxonomy" id="2527995"/>
    <lineage>
        <taxon>Bacteria</taxon>
        <taxon>Pseudomonadati</taxon>
        <taxon>Planctomycetota</taxon>
        <taxon>Planctomycetia</taxon>
        <taxon>Planctomycetales</taxon>
        <taxon>Planctomycetaceae</taxon>
        <taxon>Symmachiella</taxon>
    </lineage>
</organism>
<evidence type="ECO:0000313" key="3">
    <source>
        <dbReference type="Proteomes" id="UP000319383"/>
    </source>
</evidence>
<dbReference type="RefSeq" id="WP_145374898.1">
    <property type="nucleotide sequence ID" value="NZ_CP036276.1"/>
</dbReference>
<evidence type="ECO:0000313" key="2">
    <source>
        <dbReference type="EMBL" id="QDU42901.1"/>
    </source>
</evidence>
<gene>
    <name evidence="2" type="ORF">Mal52_13700</name>
</gene>
<feature type="region of interest" description="Disordered" evidence="1">
    <location>
        <begin position="73"/>
        <end position="93"/>
    </location>
</feature>
<evidence type="ECO:0000256" key="1">
    <source>
        <dbReference type="SAM" id="MobiDB-lite"/>
    </source>
</evidence>
<reference evidence="2 3" key="1">
    <citation type="submission" date="2019-02" db="EMBL/GenBank/DDBJ databases">
        <title>Deep-cultivation of Planctomycetes and their phenomic and genomic characterization uncovers novel biology.</title>
        <authorList>
            <person name="Wiegand S."/>
            <person name="Jogler M."/>
            <person name="Boedeker C."/>
            <person name="Pinto D."/>
            <person name="Vollmers J."/>
            <person name="Rivas-Marin E."/>
            <person name="Kohn T."/>
            <person name="Peeters S.H."/>
            <person name="Heuer A."/>
            <person name="Rast P."/>
            <person name="Oberbeckmann S."/>
            <person name="Bunk B."/>
            <person name="Jeske O."/>
            <person name="Meyerdierks A."/>
            <person name="Storesund J.E."/>
            <person name="Kallscheuer N."/>
            <person name="Luecker S."/>
            <person name="Lage O.M."/>
            <person name="Pohl T."/>
            <person name="Merkel B.J."/>
            <person name="Hornburger P."/>
            <person name="Mueller R.-W."/>
            <person name="Bruemmer F."/>
            <person name="Labrenz M."/>
            <person name="Spormann A.M."/>
            <person name="Op den Camp H."/>
            <person name="Overmann J."/>
            <person name="Amann R."/>
            <person name="Jetten M.S.M."/>
            <person name="Mascher T."/>
            <person name="Medema M.H."/>
            <person name="Devos D.P."/>
            <person name="Kaster A.-K."/>
            <person name="Ovreas L."/>
            <person name="Rohde M."/>
            <person name="Galperin M.Y."/>
            <person name="Jogler C."/>
        </authorList>
    </citation>
    <scope>NUCLEOTIDE SEQUENCE [LARGE SCALE GENOMIC DNA]</scope>
    <source>
        <strain evidence="2 3">Mal52</strain>
    </source>
</reference>
<protein>
    <submittedName>
        <fullName evidence="2">Uncharacterized protein</fullName>
    </submittedName>
</protein>
<name>A0A517ZK93_9PLAN</name>
<dbReference type="Proteomes" id="UP000319383">
    <property type="component" value="Chromosome"/>
</dbReference>